<name>A0A0F7L6R7_9VIRU</name>
<reference evidence="2" key="1">
    <citation type="journal article" date="2015" name="Front. Microbiol.">
        <title>Combining genomic sequencing methods to explore viral diversity and reveal potential virus-host interactions.</title>
        <authorList>
            <person name="Chow C.E."/>
            <person name="Winget D.M."/>
            <person name="White R.A.III."/>
            <person name="Hallam S.J."/>
            <person name="Suttle C.A."/>
        </authorList>
    </citation>
    <scope>NUCLEOTIDE SEQUENCE</scope>
    <source>
        <strain evidence="2">Oxic1_1</strain>
    </source>
</reference>
<accession>A0A0F7L6R7</accession>
<feature type="region of interest" description="Disordered" evidence="1">
    <location>
        <begin position="70"/>
        <end position="89"/>
    </location>
</feature>
<evidence type="ECO:0000313" key="2">
    <source>
        <dbReference type="EMBL" id="AKH47585.1"/>
    </source>
</evidence>
<evidence type="ECO:0000256" key="1">
    <source>
        <dbReference type="SAM" id="MobiDB-lite"/>
    </source>
</evidence>
<dbReference type="EMBL" id="KR029596">
    <property type="protein sequence ID" value="AKH47585.1"/>
    <property type="molecule type" value="Genomic_DNA"/>
</dbReference>
<sequence length="89" mass="10327">MERTLTSTWGSMMTANISQISNRRSVMKRTVLKNPNPVITLLKATWMETWKMMLNGMSGYRMYTTIFLSSPIQQPSGNGRGRRRKISRR</sequence>
<proteinExistence type="predicted"/>
<reference evidence="2" key="2">
    <citation type="submission" date="2015-03" db="EMBL/GenBank/DDBJ databases">
        <authorList>
            <person name="Chow C.-E.T."/>
            <person name="Winget D.M."/>
            <person name="White R.A.III."/>
            <person name="Hallam S.J."/>
            <person name="Suttle C.A."/>
        </authorList>
    </citation>
    <scope>NUCLEOTIDE SEQUENCE</scope>
    <source>
        <strain evidence="2">Oxic1_1</strain>
    </source>
</reference>
<organism evidence="2">
    <name type="scientific">uncultured marine virus</name>
    <dbReference type="NCBI Taxonomy" id="186617"/>
    <lineage>
        <taxon>Viruses</taxon>
        <taxon>environmental samples</taxon>
    </lineage>
</organism>
<protein>
    <submittedName>
        <fullName evidence="2">Uncharacterized protein</fullName>
    </submittedName>
</protein>
<feature type="compositionally biased region" description="Basic residues" evidence="1">
    <location>
        <begin position="80"/>
        <end position="89"/>
    </location>
</feature>